<dbReference type="InterPro" id="IPR008207">
    <property type="entry name" value="Sig_transdc_His_kin_Hpt_dom"/>
</dbReference>
<keyword evidence="14 19" id="KW-0472">Membrane</keyword>
<dbReference type="Gene3D" id="3.30.565.10">
    <property type="entry name" value="Histidine kinase-like ATPase, C-terminal domain"/>
    <property type="match status" value="1"/>
</dbReference>
<evidence type="ECO:0000259" key="22">
    <source>
        <dbReference type="PROSITE" id="PS50894"/>
    </source>
</evidence>
<feature type="domain" description="Histidine kinase" evidence="20">
    <location>
        <begin position="191"/>
        <end position="412"/>
    </location>
</feature>
<keyword evidence="12 19" id="KW-1133">Transmembrane helix</keyword>
<dbReference type="GO" id="GO:0005886">
    <property type="term" value="C:plasma membrane"/>
    <property type="evidence" value="ECO:0007669"/>
    <property type="project" value="UniProtKB-SubCell"/>
</dbReference>
<sequence>MRAFVRQLKQKVTDIKSISYETEQALIRVVFVSFIALYLLVNHSSYEPVLLCLIYLCFAFLMLHNILQQPQKNEKRQWTAMIMDITATSLEQMISGAMAGVFIGIYLWLIIGYGLRYGTKFFKGCYIFSLIGFSITLYLNPYWNQHQHLAYGFLLTLLLIPPHALRLLVRLEKATEEAGQANEAKTNFLSNISHEMRTPLNGIIGASELMAQTKLDSKQTELLKMVGNSASSLKKLINDVLDISKIEKGKVELEEITFFMPDLIQRLQLMFQIEVERKQLWLRFHLDPLVERHYIGSMHHLEQILTNLVANAIKFTQHGGVDVVVSLIQSNADKNTLNFSIRDTGIGIQHAVLPLIFDSFTQADSSITRRYGGTGLGTSIAKQLVEVMGGKISVTSQENVGTTFVVTLPLTPTAALLQPTPSDINLDNQSNVVPLSSHTRFRKKIRVLIADDNMVNRLILNETLQKMHCVVKAVDHGDAALDALEHHQFDLMILDYNMPEMNGLEVFNIYHALPGSKPLRTVILTADATKTTQERCLRAGVYQVLTKPVLSRQIQHLIQAIAGTLDTEHLAQASLRQSKAALTTQDNIDLSAFESTSAEEAFSVPGTAAPLPTKNIRNIVPIAEPLIDQDRMAHLLKLGGSEAFLHKLITEFIESTDDLMRRLAPTCLDLNFAQTHKLAHELAGESANMGLIPLSKLSRRLLGLSMEDAQTISGLYQDVADCYEETRAQLQQQRSKLSSKHLHK</sequence>
<dbReference type="Gene3D" id="1.20.120.160">
    <property type="entry name" value="HPT domain"/>
    <property type="match status" value="1"/>
</dbReference>
<dbReference type="SMART" id="SM00448">
    <property type="entry name" value="REC"/>
    <property type="match status" value="1"/>
</dbReference>
<feature type="transmembrane region" description="Helical" evidence="19">
    <location>
        <begin position="151"/>
        <end position="169"/>
    </location>
</feature>
<dbReference type="AlphaFoldDB" id="A0A5B8CSR7"/>
<evidence type="ECO:0000256" key="15">
    <source>
        <dbReference type="ARBA" id="ARBA00058004"/>
    </source>
</evidence>
<dbReference type="SUPFAM" id="SSF55874">
    <property type="entry name" value="ATPase domain of HSP90 chaperone/DNA topoisomerase II/histidine kinase"/>
    <property type="match status" value="1"/>
</dbReference>
<evidence type="ECO:0000256" key="8">
    <source>
        <dbReference type="ARBA" id="ARBA00022692"/>
    </source>
</evidence>
<dbReference type="Proteomes" id="UP000311008">
    <property type="component" value="Chromosome"/>
</dbReference>
<evidence type="ECO:0000256" key="10">
    <source>
        <dbReference type="ARBA" id="ARBA00022777"/>
    </source>
</evidence>
<keyword evidence="5" id="KW-0997">Cell inner membrane</keyword>
<dbReference type="EC" id="2.7.13.3" evidence="3"/>
<dbReference type="InterPro" id="IPR004358">
    <property type="entry name" value="Sig_transdc_His_kin-like_C"/>
</dbReference>
<evidence type="ECO:0000313" key="24">
    <source>
        <dbReference type="Proteomes" id="UP000311008"/>
    </source>
</evidence>
<keyword evidence="10" id="KW-0418">Kinase</keyword>
<dbReference type="GO" id="GO:0005524">
    <property type="term" value="F:ATP binding"/>
    <property type="evidence" value="ECO:0007669"/>
    <property type="project" value="UniProtKB-KW"/>
</dbReference>
<dbReference type="SMART" id="SM00388">
    <property type="entry name" value="HisKA"/>
    <property type="match status" value="1"/>
</dbReference>
<dbReference type="Gene3D" id="1.10.287.130">
    <property type="match status" value="1"/>
</dbReference>
<dbReference type="PRINTS" id="PR00344">
    <property type="entry name" value="BCTRLSENSOR"/>
</dbReference>
<dbReference type="Pfam" id="PF02518">
    <property type="entry name" value="HATPase_c"/>
    <property type="match status" value="1"/>
</dbReference>
<evidence type="ECO:0000256" key="6">
    <source>
        <dbReference type="ARBA" id="ARBA00022553"/>
    </source>
</evidence>
<dbReference type="InterPro" id="IPR036641">
    <property type="entry name" value="HPT_dom_sf"/>
</dbReference>
<keyword evidence="7" id="KW-0808">Transferase</keyword>
<dbReference type="Pfam" id="PF00512">
    <property type="entry name" value="HisKA"/>
    <property type="match status" value="1"/>
</dbReference>
<evidence type="ECO:0000259" key="20">
    <source>
        <dbReference type="PROSITE" id="PS50109"/>
    </source>
</evidence>
<dbReference type="InterPro" id="IPR011006">
    <property type="entry name" value="CheY-like_superfamily"/>
</dbReference>
<comment type="subcellular location">
    <subcellularLocation>
        <location evidence="2">Cell inner membrane</location>
        <topology evidence="2">Multi-pass membrane protein</topology>
    </subcellularLocation>
</comment>
<dbReference type="FunFam" id="3.30.565.10:FF:000010">
    <property type="entry name" value="Sensor histidine kinase RcsC"/>
    <property type="match status" value="1"/>
</dbReference>
<keyword evidence="8 19" id="KW-0812">Transmembrane</keyword>
<evidence type="ECO:0000256" key="7">
    <source>
        <dbReference type="ARBA" id="ARBA00022679"/>
    </source>
</evidence>
<dbReference type="SUPFAM" id="SSF47384">
    <property type="entry name" value="Homodimeric domain of signal transducing histidine kinase"/>
    <property type="match status" value="1"/>
</dbReference>
<feature type="transmembrane region" description="Helical" evidence="19">
    <location>
        <begin position="93"/>
        <end position="115"/>
    </location>
</feature>
<keyword evidence="24" id="KW-1185">Reference proteome</keyword>
<evidence type="ECO:0000256" key="9">
    <source>
        <dbReference type="ARBA" id="ARBA00022741"/>
    </source>
</evidence>
<keyword evidence="4" id="KW-1003">Cell membrane</keyword>
<protein>
    <recommendedName>
        <fullName evidence="16">Virulence sensor protein BvgS</fullName>
        <ecNumber evidence="3">2.7.13.3</ecNumber>
    </recommendedName>
</protein>
<evidence type="ECO:0000313" key="23">
    <source>
        <dbReference type="EMBL" id="QDC44364.1"/>
    </source>
</evidence>
<dbReference type="GO" id="GO:0000155">
    <property type="term" value="F:phosphorelay sensor kinase activity"/>
    <property type="evidence" value="ECO:0007669"/>
    <property type="project" value="InterPro"/>
</dbReference>
<evidence type="ECO:0000256" key="16">
    <source>
        <dbReference type="ARBA" id="ARBA00070152"/>
    </source>
</evidence>
<evidence type="ECO:0000256" key="2">
    <source>
        <dbReference type="ARBA" id="ARBA00004429"/>
    </source>
</evidence>
<evidence type="ECO:0000256" key="18">
    <source>
        <dbReference type="PROSITE-ProRule" id="PRU00169"/>
    </source>
</evidence>
<dbReference type="CDD" id="cd00082">
    <property type="entry name" value="HisKA"/>
    <property type="match status" value="1"/>
</dbReference>
<evidence type="ECO:0000259" key="21">
    <source>
        <dbReference type="PROSITE" id="PS50110"/>
    </source>
</evidence>
<organism evidence="23 24">
    <name type="scientific">Methylophilus medardicus</name>
    <dbReference type="NCBI Taxonomy" id="2588534"/>
    <lineage>
        <taxon>Bacteria</taxon>
        <taxon>Pseudomonadati</taxon>
        <taxon>Pseudomonadota</taxon>
        <taxon>Betaproteobacteria</taxon>
        <taxon>Nitrosomonadales</taxon>
        <taxon>Methylophilaceae</taxon>
        <taxon>Methylophilus</taxon>
    </lineage>
</organism>
<name>A0A5B8CSR7_9PROT</name>
<dbReference type="PROSITE" id="PS50894">
    <property type="entry name" value="HPT"/>
    <property type="match status" value="1"/>
</dbReference>
<gene>
    <name evidence="23" type="ORF">FIU01_07395</name>
</gene>
<keyword evidence="11" id="KW-0067">ATP-binding</keyword>
<feature type="modified residue" description="Phosphohistidine" evidence="17">
    <location>
        <position position="680"/>
    </location>
</feature>
<evidence type="ECO:0000256" key="17">
    <source>
        <dbReference type="PROSITE-ProRule" id="PRU00110"/>
    </source>
</evidence>
<feature type="modified residue" description="4-aspartylphosphate" evidence="18">
    <location>
        <position position="495"/>
    </location>
</feature>
<dbReference type="PROSITE" id="PS50109">
    <property type="entry name" value="HIS_KIN"/>
    <property type="match status" value="1"/>
</dbReference>
<dbReference type="InterPro" id="IPR005467">
    <property type="entry name" value="His_kinase_dom"/>
</dbReference>
<dbReference type="CDD" id="cd17546">
    <property type="entry name" value="REC_hyHK_CKI1_RcsC-like"/>
    <property type="match status" value="1"/>
</dbReference>
<keyword evidence="13" id="KW-0902">Two-component regulatory system</keyword>
<proteinExistence type="predicted"/>
<dbReference type="InterPro" id="IPR036890">
    <property type="entry name" value="HATPase_C_sf"/>
</dbReference>
<dbReference type="SUPFAM" id="SSF52172">
    <property type="entry name" value="CheY-like"/>
    <property type="match status" value="1"/>
</dbReference>
<accession>A0A5B8CSR7</accession>
<feature type="domain" description="HPt" evidence="22">
    <location>
        <begin position="641"/>
        <end position="737"/>
    </location>
</feature>
<reference evidence="24" key="1">
    <citation type="journal article" date="2019" name="ISME J.">
        <title>Evolution in action: habitat transition from sediment to the pelagial leads to genome streamlining in Methylophilaceae.</title>
        <authorList>
            <person name="Salcher M."/>
            <person name="Schaefle D."/>
            <person name="Kaspar M."/>
            <person name="Neuenschwander S.M."/>
            <person name="Ghai R."/>
        </authorList>
    </citation>
    <scope>NUCLEOTIDE SEQUENCE [LARGE SCALE GENOMIC DNA]</scope>
    <source>
        <strain evidence="24">MMS-M-51</strain>
    </source>
</reference>
<dbReference type="SUPFAM" id="SSF47226">
    <property type="entry name" value="Histidine-containing phosphotransfer domain, HPT domain"/>
    <property type="match status" value="1"/>
</dbReference>
<dbReference type="PROSITE" id="PS50110">
    <property type="entry name" value="RESPONSE_REGULATORY"/>
    <property type="match status" value="1"/>
</dbReference>
<evidence type="ECO:0000256" key="5">
    <source>
        <dbReference type="ARBA" id="ARBA00022519"/>
    </source>
</evidence>
<dbReference type="EMBL" id="CP040946">
    <property type="protein sequence ID" value="QDC44364.1"/>
    <property type="molecule type" value="Genomic_DNA"/>
</dbReference>
<dbReference type="RefSeq" id="WP_140003695.1">
    <property type="nucleotide sequence ID" value="NZ_CP040946.1"/>
</dbReference>
<dbReference type="InterPro" id="IPR003661">
    <property type="entry name" value="HisK_dim/P_dom"/>
</dbReference>
<feature type="domain" description="Response regulatory" evidence="21">
    <location>
        <begin position="446"/>
        <end position="562"/>
    </location>
</feature>
<keyword evidence="6 18" id="KW-0597">Phosphoprotein</keyword>
<evidence type="ECO:0000256" key="12">
    <source>
        <dbReference type="ARBA" id="ARBA00022989"/>
    </source>
</evidence>
<dbReference type="OrthoDB" id="8552871at2"/>
<evidence type="ECO:0000256" key="13">
    <source>
        <dbReference type="ARBA" id="ARBA00023012"/>
    </source>
</evidence>
<feature type="transmembrane region" description="Helical" evidence="19">
    <location>
        <begin position="48"/>
        <end position="67"/>
    </location>
</feature>
<evidence type="ECO:0000256" key="1">
    <source>
        <dbReference type="ARBA" id="ARBA00000085"/>
    </source>
</evidence>
<comment type="catalytic activity">
    <reaction evidence="1">
        <text>ATP + protein L-histidine = ADP + protein N-phospho-L-histidine.</text>
        <dbReference type="EC" id="2.7.13.3"/>
    </reaction>
</comment>
<dbReference type="CDD" id="cd16922">
    <property type="entry name" value="HATPase_EvgS-ArcB-TorS-like"/>
    <property type="match status" value="1"/>
</dbReference>
<dbReference type="InterPro" id="IPR003594">
    <property type="entry name" value="HATPase_dom"/>
</dbReference>
<feature type="transmembrane region" description="Helical" evidence="19">
    <location>
        <begin position="121"/>
        <end position="139"/>
    </location>
</feature>
<keyword evidence="9" id="KW-0547">Nucleotide-binding</keyword>
<dbReference type="FunFam" id="1.10.287.130:FF:000004">
    <property type="entry name" value="Ethylene receptor 1"/>
    <property type="match status" value="1"/>
</dbReference>
<dbReference type="PANTHER" id="PTHR43047">
    <property type="entry name" value="TWO-COMPONENT HISTIDINE PROTEIN KINASE"/>
    <property type="match status" value="1"/>
</dbReference>
<dbReference type="SMART" id="SM00387">
    <property type="entry name" value="HATPase_c"/>
    <property type="match status" value="1"/>
</dbReference>
<dbReference type="InterPro" id="IPR036097">
    <property type="entry name" value="HisK_dim/P_sf"/>
</dbReference>
<dbReference type="KEGG" id="mmec:FIU01_07395"/>
<dbReference type="InterPro" id="IPR001789">
    <property type="entry name" value="Sig_transdc_resp-reg_receiver"/>
</dbReference>
<evidence type="ECO:0000256" key="14">
    <source>
        <dbReference type="ARBA" id="ARBA00023136"/>
    </source>
</evidence>
<dbReference type="PANTHER" id="PTHR43047:SF78">
    <property type="entry name" value="SENSORY_REGULATORY PROTEIN RPFC"/>
    <property type="match status" value="1"/>
</dbReference>
<evidence type="ECO:0000256" key="11">
    <source>
        <dbReference type="ARBA" id="ARBA00022840"/>
    </source>
</evidence>
<dbReference type="Gene3D" id="3.40.50.2300">
    <property type="match status" value="1"/>
</dbReference>
<dbReference type="Pfam" id="PF00072">
    <property type="entry name" value="Response_reg"/>
    <property type="match status" value="1"/>
</dbReference>
<evidence type="ECO:0000256" key="19">
    <source>
        <dbReference type="SAM" id="Phobius"/>
    </source>
</evidence>
<feature type="transmembrane region" description="Helical" evidence="19">
    <location>
        <begin position="25"/>
        <end position="42"/>
    </location>
</feature>
<evidence type="ECO:0000256" key="3">
    <source>
        <dbReference type="ARBA" id="ARBA00012438"/>
    </source>
</evidence>
<evidence type="ECO:0000256" key="4">
    <source>
        <dbReference type="ARBA" id="ARBA00022475"/>
    </source>
</evidence>
<comment type="function">
    <text evidence="15">Member of the two-component regulatory system BvgS/BvgA. Phosphorylates BvgA via a four-step phosphorelay in response to environmental signals.</text>
</comment>